<dbReference type="CDD" id="cd19152">
    <property type="entry name" value="AKR_AKR15A"/>
    <property type="match status" value="1"/>
</dbReference>
<proteinExistence type="predicted"/>
<sequence length="344" mass="38337">MSSTADNPTKYPPRTAPISSIEMPQFGFGCAPLGDLFVETSEADTRLALDTAWDAGVRYYDTAPWYGHGLSEHRLGGLLRQHSRQGYYVSTKVGRVYLPAPRGEDKRVQWCGGQNFEVKYDYTAEGLAVSYTQSQLRLGQSSVDALIIHDLDQGYHGDKFDRYYQQLKDSGLEYLHNLKSRGEISSVGMGINALGDFEFFADRIDLDFFLVAMPYTLLDQNSLNTAMKRCIERGIKIVVGSPFASGLLTNPTNPDVRYNYGPVPDYIRARAIGLQDCCAEFNVPLMAAALQFPLLHPAVYSIIPGARTARQITGNMENFNLNIPRELWTEMKNRGLIVPDAPIG</sequence>
<reference evidence="2 3" key="1">
    <citation type="journal article" date="2014" name="ISME J.">
        <title>Adaptation of an abundant Roseobacter RCA organism to pelagic systems revealed by genomic and transcriptomic analyses.</title>
        <authorList>
            <person name="Voget S."/>
            <person name="Wemheuer B."/>
            <person name="Brinkhoff T."/>
            <person name="Vollmers J."/>
            <person name="Dietrich S."/>
            <person name="Giebel H.A."/>
            <person name="Beardsley C."/>
            <person name="Sardemann C."/>
            <person name="Bakenhus I."/>
            <person name="Billerbeck S."/>
            <person name="Daniel R."/>
            <person name="Simon M."/>
        </authorList>
    </citation>
    <scope>NUCLEOTIDE SEQUENCE [LARGE SCALE GENOMIC DNA]</scope>
    <source>
        <strain evidence="2 3">RCA23</strain>
    </source>
</reference>
<gene>
    <name evidence="2" type="ORF">RCA23_c23210</name>
</gene>
<dbReference type="InterPro" id="IPR023210">
    <property type="entry name" value="NADP_OxRdtase_dom"/>
</dbReference>
<protein>
    <submittedName>
        <fullName evidence="2">Pyridoxal 4-dehydrogenase</fullName>
        <ecNumber evidence="2">1.1.1.107</ecNumber>
    </submittedName>
</protein>
<dbReference type="GO" id="GO:0005829">
    <property type="term" value="C:cytosol"/>
    <property type="evidence" value="ECO:0007669"/>
    <property type="project" value="TreeGrafter"/>
</dbReference>
<dbReference type="AlphaFoldDB" id="A0AAN0RKT6"/>
<organism evidence="2 3">
    <name type="scientific">Planktomarina temperata RCA23</name>
    <dbReference type="NCBI Taxonomy" id="666509"/>
    <lineage>
        <taxon>Bacteria</taxon>
        <taxon>Pseudomonadati</taxon>
        <taxon>Pseudomonadota</taxon>
        <taxon>Alphaproteobacteria</taxon>
        <taxon>Rhodobacterales</taxon>
        <taxon>Paracoccaceae</taxon>
        <taxon>Planktomarina</taxon>
    </lineage>
</organism>
<dbReference type="RefSeq" id="WP_052377157.1">
    <property type="nucleotide sequence ID" value="NZ_CP003984.1"/>
</dbReference>
<dbReference type="PANTHER" id="PTHR42686">
    <property type="entry name" value="GH17980P-RELATED"/>
    <property type="match status" value="1"/>
</dbReference>
<feature type="domain" description="NADP-dependent oxidoreductase" evidence="1">
    <location>
        <begin position="27"/>
        <end position="332"/>
    </location>
</feature>
<dbReference type="InterPro" id="IPR020471">
    <property type="entry name" value="AKR"/>
</dbReference>
<dbReference type="GO" id="GO:0050235">
    <property type="term" value="F:pyridoxal 4-dehydrogenase activity"/>
    <property type="evidence" value="ECO:0007669"/>
    <property type="project" value="UniProtKB-EC"/>
</dbReference>
<dbReference type="KEGG" id="ptp:RCA23_c23210"/>
<dbReference type="Proteomes" id="UP000028680">
    <property type="component" value="Chromosome"/>
</dbReference>
<evidence type="ECO:0000259" key="1">
    <source>
        <dbReference type="Pfam" id="PF00248"/>
    </source>
</evidence>
<dbReference type="EMBL" id="CP003984">
    <property type="protein sequence ID" value="AII87844.1"/>
    <property type="molecule type" value="Genomic_DNA"/>
</dbReference>
<keyword evidence="2" id="KW-0560">Oxidoreductase</keyword>
<keyword evidence="3" id="KW-1185">Reference proteome</keyword>
<dbReference type="PANTHER" id="PTHR42686:SF1">
    <property type="entry name" value="GH17980P-RELATED"/>
    <property type="match status" value="1"/>
</dbReference>
<dbReference type="EC" id="1.1.1.107" evidence="2"/>
<dbReference type="SUPFAM" id="SSF51430">
    <property type="entry name" value="NAD(P)-linked oxidoreductase"/>
    <property type="match status" value="1"/>
</dbReference>
<dbReference type="Gene3D" id="3.20.20.100">
    <property type="entry name" value="NADP-dependent oxidoreductase domain"/>
    <property type="match status" value="1"/>
</dbReference>
<name>A0AAN0RKT6_9RHOB</name>
<accession>A0AAN0RKT6</accession>
<dbReference type="Pfam" id="PF00248">
    <property type="entry name" value="Aldo_ket_red"/>
    <property type="match status" value="1"/>
</dbReference>
<evidence type="ECO:0000313" key="3">
    <source>
        <dbReference type="Proteomes" id="UP000028680"/>
    </source>
</evidence>
<dbReference type="InterPro" id="IPR036812">
    <property type="entry name" value="NAD(P)_OxRdtase_dom_sf"/>
</dbReference>
<evidence type="ECO:0000313" key="2">
    <source>
        <dbReference type="EMBL" id="AII87844.1"/>
    </source>
</evidence>